<proteinExistence type="predicted"/>
<dbReference type="RefSeq" id="WP_242925992.1">
    <property type="nucleotide sequence ID" value="NZ_CP094241.1"/>
</dbReference>
<evidence type="ECO:0000313" key="5">
    <source>
        <dbReference type="Proteomes" id="UP000829455"/>
    </source>
</evidence>
<keyword evidence="5" id="KW-1185">Reference proteome</keyword>
<evidence type="ECO:0000256" key="2">
    <source>
        <dbReference type="ARBA" id="ARBA00000751"/>
    </source>
</evidence>
<protein>
    <submittedName>
        <fullName evidence="4">NADAR family protein</fullName>
    </submittedName>
</protein>
<dbReference type="Pfam" id="PF08719">
    <property type="entry name" value="NADAR"/>
    <property type="match status" value="1"/>
</dbReference>
<evidence type="ECO:0000256" key="1">
    <source>
        <dbReference type="ARBA" id="ARBA00000022"/>
    </source>
</evidence>
<dbReference type="SUPFAM" id="SSF143990">
    <property type="entry name" value="YbiA-like"/>
    <property type="match status" value="1"/>
</dbReference>
<dbReference type="InterPro" id="IPR012816">
    <property type="entry name" value="NADAR"/>
</dbReference>
<comment type="catalytic activity">
    <reaction evidence="2">
        <text>2,5-diamino-6-hydroxy-4-(5-phosphoribosylamino)-pyrimidine + H2O = 2,5,6-triamino-4-hydroxypyrimidine + D-ribose 5-phosphate</text>
        <dbReference type="Rhea" id="RHEA:23436"/>
        <dbReference type="ChEBI" id="CHEBI:15377"/>
        <dbReference type="ChEBI" id="CHEBI:58614"/>
        <dbReference type="ChEBI" id="CHEBI:78346"/>
        <dbReference type="ChEBI" id="CHEBI:137796"/>
    </reaction>
</comment>
<dbReference type="EMBL" id="CP094241">
    <property type="protein sequence ID" value="UNV85515.1"/>
    <property type="molecule type" value="Genomic_DNA"/>
</dbReference>
<evidence type="ECO:0000259" key="3">
    <source>
        <dbReference type="Pfam" id="PF08719"/>
    </source>
</evidence>
<evidence type="ECO:0000313" key="4">
    <source>
        <dbReference type="EMBL" id="UNV85515.1"/>
    </source>
</evidence>
<comment type="catalytic activity">
    <reaction evidence="1">
        <text>5-amino-6-(5-phospho-D-ribosylamino)uracil + H2O = 5,6-diaminouracil + D-ribose 5-phosphate</text>
        <dbReference type="Rhea" id="RHEA:55020"/>
        <dbReference type="ChEBI" id="CHEBI:15377"/>
        <dbReference type="ChEBI" id="CHEBI:46252"/>
        <dbReference type="ChEBI" id="CHEBI:58453"/>
        <dbReference type="ChEBI" id="CHEBI:78346"/>
    </reaction>
</comment>
<feature type="domain" description="NADAR" evidence="3">
    <location>
        <begin position="44"/>
        <end position="194"/>
    </location>
</feature>
<dbReference type="InterPro" id="IPR037238">
    <property type="entry name" value="YbiA-like_sf"/>
</dbReference>
<dbReference type="Gene3D" id="1.10.357.40">
    <property type="entry name" value="YbiA-like"/>
    <property type="match status" value="1"/>
</dbReference>
<gene>
    <name evidence="4" type="ORF">MON40_03070</name>
</gene>
<name>A0ABY3Y882_9NEIS</name>
<organism evidence="4 5">
    <name type="scientific">Neisseria macacae ATCC 33926</name>
    <dbReference type="NCBI Taxonomy" id="997348"/>
    <lineage>
        <taxon>Bacteria</taxon>
        <taxon>Pseudomonadati</taxon>
        <taxon>Pseudomonadota</taxon>
        <taxon>Betaproteobacteria</taxon>
        <taxon>Neisseriales</taxon>
        <taxon>Neisseriaceae</taxon>
        <taxon>Neisseria</taxon>
    </lineage>
</organism>
<accession>A0ABY3Y882</accession>
<sequence length="196" mass="22020">MFGNHGLCGLLEEGAHGKSPKCLDGNLGDFGEFCKGLLKLIHYKNEIDKAVFSQWYPAPFEIDGIRYATAEHYMMAEKARLFGADDIRRQIIASAHPKQAKDLGKQVIGFKNDIWNARRFDIVCEGNRAKFIQHPDLKRFLLGTGSRILVEASPVDAIWGIGLAQDDPRAQNPLQWRGLNLLGFALMKVRDELQVV</sequence>
<reference evidence="4 5" key="1">
    <citation type="submission" date="2022-03" db="EMBL/GenBank/DDBJ databases">
        <title>Genome sequencing of Neisseria macacae.</title>
        <authorList>
            <person name="Baek M.-G."/>
        </authorList>
    </citation>
    <scope>NUCLEOTIDE SEQUENCE [LARGE SCALE GENOMIC DNA]</scope>
    <source>
        <strain evidence="4 5">ATCC 33926</strain>
    </source>
</reference>
<dbReference type="CDD" id="cd15457">
    <property type="entry name" value="NADAR"/>
    <property type="match status" value="1"/>
</dbReference>
<dbReference type="NCBIfam" id="TIGR02464">
    <property type="entry name" value="ribofla_fusion"/>
    <property type="match status" value="1"/>
</dbReference>
<dbReference type="Proteomes" id="UP000829455">
    <property type="component" value="Chromosome"/>
</dbReference>